<dbReference type="InterPro" id="IPR050983">
    <property type="entry name" value="GST_Omega/HSP26"/>
</dbReference>
<dbReference type="InterPro" id="IPR010987">
    <property type="entry name" value="Glutathione-S-Trfase_C-like"/>
</dbReference>
<dbReference type="EMBL" id="BACD03000002">
    <property type="protein sequence ID" value="GAO46126.1"/>
    <property type="molecule type" value="Genomic_DNA"/>
</dbReference>
<evidence type="ECO:0000259" key="2">
    <source>
        <dbReference type="PROSITE" id="PS50405"/>
    </source>
</evidence>
<feature type="domain" description="GST C-terminal" evidence="2">
    <location>
        <begin position="97"/>
        <end position="239"/>
    </location>
</feature>
<dbReference type="PROSITE" id="PS50404">
    <property type="entry name" value="GST_NTER"/>
    <property type="match status" value="1"/>
</dbReference>
<reference evidence="3 4" key="2">
    <citation type="journal article" date="2014" name="J. Gen. Appl. Microbiol.">
        <title>The early diverging ascomycetous budding yeast Saitoella complicata has three histone deacetylases belonging to the Clr6, Hos2, and Rpd3 lineages.</title>
        <authorList>
            <person name="Nishida H."/>
            <person name="Matsumoto T."/>
            <person name="Kondo S."/>
            <person name="Hamamoto M."/>
            <person name="Yoshikawa H."/>
        </authorList>
    </citation>
    <scope>NUCLEOTIDE SEQUENCE [LARGE SCALE GENOMIC DNA]</scope>
    <source>
        <strain evidence="3 4">NRRL Y-17804</strain>
    </source>
</reference>
<comment type="caution">
    <text evidence="3">The sequence shown here is derived from an EMBL/GenBank/DDBJ whole genome shotgun (WGS) entry which is preliminary data.</text>
</comment>
<name>A0A0E9N8U7_SAICN</name>
<dbReference type="PANTHER" id="PTHR43968:SF8">
    <property type="entry name" value="S-TRANSFERASE, PUTATIVE (AFU_ORTHOLOGUE AFUA_2G00590)-RELATED"/>
    <property type="match status" value="1"/>
</dbReference>
<dbReference type="GO" id="GO:0005737">
    <property type="term" value="C:cytoplasm"/>
    <property type="evidence" value="ECO:0007669"/>
    <property type="project" value="TreeGrafter"/>
</dbReference>
<dbReference type="CDD" id="cd00570">
    <property type="entry name" value="GST_N_family"/>
    <property type="match status" value="1"/>
</dbReference>
<keyword evidence="4" id="KW-1185">Reference proteome</keyword>
<dbReference type="InterPro" id="IPR004045">
    <property type="entry name" value="Glutathione_S-Trfase_N"/>
</dbReference>
<dbReference type="STRING" id="698492.A0A0E9N8U7"/>
<dbReference type="SUPFAM" id="SSF52833">
    <property type="entry name" value="Thioredoxin-like"/>
    <property type="match status" value="1"/>
</dbReference>
<feature type="domain" description="GST N-terminal" evidence="1">
    <location>
        <begin position="8"/>
        <end position="87"/>
    </location>
</feature>
<gene>
    <name evidence="3" type="ORF">G7K_0365-t1</name>
</gene>
<dbReference type="AlphaFoldDB" id="A0A0E9N8U7"/>
<evidence type="ECO:0000313" key="4">
    <source>
        <dbReference type="Proteomes" id="UP000033140"/>
    </source>
</evidence>
<dbReference type="SUPFAM" id="SSF47616">
    <property type="entry name" value="GST C-terminal domain-like"/>
    <property type="match status" value="1"/>
</dbReference>
<accession>A0A0E9N8U7</accession>
<reference evidence="3 4" key="3">
    <citation type="journal article" date="2015" name="Genome Announc.">
        <title>Draft Genome Sequence of the Archiascomycetous Yeast Saitoella complicata.</title>
        <authorList>
            <person name="Yamauchi K."/>
            <person name="Kondo S."/>
            <person name="Hamamoto M."/>
            <person name="Takahashi Y."/>
            <person name="Ogura Y."/>
            <person name="Hayashi T."/>
            <person name="Nishida H."/>
        </authorList>
    </citation>
    <scope>NUCLEOTIDE SEQUENCE [LARGE SCALE GENOMIC DNA]</scope>
    <source>
        <strain evidence="3 4">NRRL Y-17804</strain>
    </source>
</reference>
<dbReference type="InterPro" id="IPR036282">
    <property type="entry name" value="Glutathione-S-Trfase_C_sf"/>
</dbReference>
<dbReference type="InterPro" id="IPR040079">
    <property type="entry name" value="Glutathione_S-Trfase"/>
</dbReference>
<evidence type="ECO:0000259" key="1">
    <source>
        <dbReference type="PROSITE" id="PS50404"/>
    </source>
</evidence>
<dbReference type="Gene3D" id="3.40.30.10">
    <property type="entry name" value="Glutaredoxin"/>
    <property type="match status" value="1"/>
</dbReference>
<dbReference type="Pfam" id="PF02798">
    <property type="entry name" value="GST_N"/>
    <property type="match status" value="1"/>
</dbReference>
<dbReference type="PROSITE" id="PS50405">
    <property type="entry name" value="GST_CTER"/>
    <property type="match status" value="1"/>
</dbReference>
<dbReference type="SFLD" id="SFLDS00019">
    <property type="entry name" value="Glutathione_Transferase_(cytos"/>
    <property type="match status" value="1"/>
</dbReference>
<protein>
    <recommendedName>
        <fullName evidence="5">GST N-terminal domain-containing protein</fullName>
    </recommendedName>
</protein>
<dbReference type="InterPro" id="IPR036249">
    <property type="entry name" value="Thioredoxin-like_sf"/>
</dbReference>
<sequence>MSQRTPPQKMTLYSSTNCPWAARSLIALAEANVQYETVEIDLDNKPEFFLKEVNPQGKVPTLDYAGEKLIESGPIAEFVADLFPDVGLWPQGSTEETALFKLRARIFVETFITKVVPNWAGILFRADPAAPAAILSAVEGFVEPLLPETSSAGPFFAGRTEFSMAEVLTAPFAARIDLMGRNGIVPADVYEKLQKLPRFGRWMKAVMERKSIKDTFDEASNLAKIKKKMALAQEKKTPPRL</sequence>
<organism evidence="3 4">
    <name type="scientific">Saitoella complicata (strain BCRC 22490 / CBS 7301 / JCM 7358 / NBRC 10748 / NRRL Y-17804)</name>
    <dbReference type="NCBI Taxonomy" id="698492"/>
    <lineage>
        <taxon>Eukaryota</taxon>
        <taxon>Fungi</taxon>
        <taxon>Dikarya</taxon>
        <taxon>Ascomycota</taxon>
        <taxon>Taphrinomycotina</taxon>
        <taxon>Taphrinomycotina incertae sedis</taxon>
        <taxon>Saitoella</taxon>
    </lineage>
</organism>
<dbReference type="Proteomes" id="UP000033140">
    <property type="component" value="Unassembled WGS sequence"/>
</dbReference>
<evidence type="ECO:0008006" key="5">
    <source>
        <dbReference type="Google" id="ProtNLM"/>
    </source>
</evidence>
<dbReference type="SFLD" id="SFLDG00358">
    <property type="entry name" value="Main_(cytGST)"/>
    <property type="match status" value="1"/>
</dbReference>
<dbReference type="OMA" id="YPEDHAK"/>
<dbReference type="Gene3D" id="1.20.1050.10">
    <property type="match status" value="1"/>
</dbReference>
<reference evidence="3 4" key="1">
    <citation type="journal article" date="2011" name="J. Gen. Appl. Microbiol.">
        <title>Draft genome sequencing of the enigmatic yeast Saitoella complicata.</title>
        <authorList>
            <person name="Nishida H."/>
            <person name="Hamamoto M."/>
            <person name="Sugiyama J."/>
        </authorList>
    </citation>
    <scope>NUCLEOTIDE SEQUENCE [LARGE SCALE GENOMIC DNA]</scope>
    <source>
        <strain evidence="3 4">NRRL Y-17804</strain>
    </source>
</reference>
<evidence type="ECO:0000313" key="3">
    <source>
        <dbReference type="EMBL" id="GAO46126.1"/>
    </source>
</evidence>
<proteinExistence type="predicted"/>
<dbReference type="PANTHER" id="PTHR43968">
    <property type="match status" value="1"/>
</dbReference>